<dbReference type="SUPFAM" id="SSF51206">
    <property type="entry name" value="cAMP-binding domain-like"/>
    <property type="match status" value="2"/>
</dbReference>
<dbReference type="Gene3D" id="2.60.120.10">
    <property type="entry name" value="Jelly Rolls"/>
    <property type="match status" value="3"/>
</dbReference>
<accession>A0A9D4V279</accession>
<dbReference type="Proteomes" id="UP000886520">
    <property type="component" value="Chromosome 7"/>
</dbReference>
<dbReference type="InterPro" id="IPR018490">
    <property type="entry name" value="cNMP-bd_dom_sf"/>
</dbReference>
<keyword evidence="4" id="KW-1185">Reference proteome</keyword>
<feature type="domain" description="Cyclic nucleotide-binding" evidence="2">
    <location>
        <begin position="490"/>
        <end position="532"/>
    </location>
</feature>
<dbReference type="PANTHER" id="PTHR23011">
    <property type="entry name" value="CYCLIC NUCLEOTIDE-BINDING DOMAIN CONTAINING PROTEIN"/>
    <property type="match status" value="1"/>
</dbReference>
<evidence type="ECO:0000313" key="4">
    <source>
        <dbReference type="Proteomes" id="UP000886520"/>
    </source>
</evidence>
<dbReference type="SMART" id="SM00100">
    <property type="entry name" value="cNMP"/>
    <property type="match status" value="1"/>
</dbReference>
<dbReference type="PROSITE" id="PS50042">
    <property type="entry name" value="CNMP_BINDING_3"/>
    <property type="match status" value="3"/>
</dbReference>
<name>A0A9D4V279_ADICA</name>
<dbReference type="OrthoDB" id="1882223at2759"/>
<feature type="domain" description="Cyclic nucleotide-binding" evidence="2">
    <location>
        <begin position="48"/>
        <end position="167"/>
    </location>
</feature>
<comment type="caution">
    <text evidence="3">The sequence shown here is derived from an EMBL/GenBank/DDBJ whole genome shotgun (WGS) entry which is preliminary data.</text>
</comment>
<reference evidence="3" key="1">
    <citation type="submission" date="2021-01" db="EMBL/GenBank/DDBJ databases">
        <title>Adiantum capillus-veneris genome.</title>
        <authorList>
            <person name="Fang Y."/>
            <person name="Liao Q."/>
        </authorList>
    </citation>
    <scope>NUCLEOTIDE SEQUENCE</scope>
    <source>
        <strain evidence="3">H3</strain>
        <tissue evidence="3">Leaf</tissue>
    </source>
</reference>
<dbReference type="AlphaFoldDB" id="A0A9D4V279"/>
<dbReference type="InterPro" id="IPR000595">
    <property type="entry name" value="cNMP-bd_dom"/>
</dbReference>
<dbReference type="EMBL" id="JABFUD020000007">
    <property type="protein sequence ID" value="KAI5078051.1"/>
    <property type="molecule type" value="Genomic_DNA"/>
</dbReference>
<dbReference type="PANTHER" id="PTHR23011:SF28">
    <property type="entry name" value="CYCLIC NUCLEOTIDE-BINDING DOMAIN CONTAINING PROTEIN"/>
    <property type="match status" value="1"/>
</dbReference>
<dbReference type="Pfam" id="PF00027">
    <property type="entry name" value="cNMP_binding"/>
    <property type="match status" value="2"/>
</dbReference>
<feature type="region of interest" description="Disordered" evidence="1">
    <location>
        <begin position="352"/>
        <end position="377"/>
    </location>
</feature>
<dbReference type="InterPro" id="IPR014710">
    <property type="entry name" value="RmlC-like_jellyroll"/>
</dbReference>
<evidence type="ECO:0000313" key="3">
    <source>
        <dbReference type="EMBL" id="KAI5078051.1"/>
    </source>
</evidence>
<evidence type="ECO:0000256" key="1">
    <source>
        <dbReference type="SAM" id="MobiDB-lite"/>
    </source>
</evidence>
<proteinExistence type="predicted"/>
<gene>
    <name evidence="3" type="ORF">GOP47_0007875</name>
</gene>
<organism evidence="3 4">
    <name type="scientific">Adiantum capillus-veneris</name>
    <name type="common">Maidenhair fern</name>
    <dbReference type="NCBI Taxonomy" id="13818"/>
    <lineage>
        <taxon>Eukaryota</taxon>
        <taxon>Viridiplantae</taxon>
        <taxon>Streptophyta</taxon>
        <taxon>Embryophyta</taxon>
        <taxon>Tracheophyta</taxon>
        <taxon>Polypodiopsida</taxon>
        <taxon>Polypodiidae</taxon>
        <taxon>Polypodiales</taxon>
        <taxon>Pteridineae</taxon>
        <taxon>Pteridaceae</taxon>
        <taxon>Vittarioideae</taxon>
        <taxon>Adiantum</taxon>
    </lineage>
</organism>
<sequence>MTLALPEGWRGLAHFQLESRRNVLKKCSEERTFNELYILEEFSLNVKFISNLPFSKRLEVCKLFKYVQAEANSVVYKVGELATSLYIIFTGSVKVITGSKRGHDYFFLRSGDCFGEAALEKEDCCRTETVVAQEKCELVVLNKEDFTGVLKNEVSQEVKEKMEILKYVKVLRGISDHSIQRLAKLLVPRTFAKNRVIAFQGEEAMEMFFMKSGECRVVMEVQKDPQCAPRPPPQVALKSCRLSNLSSKAQLAGYGVRPFVENHAFDLRYTKEPFCRQHDASLQTKYAIGFRSCSRHDAFPPFGRPSPQLSEYNGGFLKGGHMGHSLQQRSDQHASSCMSFVSMAAGSDLGPKDNVKGHDRHRQTLQQSNKPTQNQKTSYTLKSFLKEFERRGSGEDQIPDLGFSDKQALTWNTGTNLTGMLRGDISDAAVYHRKFESWVRRVKTRERRGRAEAAIDHEYALDISTDFLWNSWPMGTKKSGIPEDTVFLDVGALNPGDFFGEIGLLRHSPRKASILTVTAVEVLVLSKWDFNRQVDRDIVERLSANDYKKIEYIFQQYQKTCRWAMYKKKLLNEVLAVRRQRFPNLYEHDMCRGMPCTKYTKRE</sequence>
<protein>
    <recommendedName>
        <fullName evidence="2">Cyclic nucleotide-binding domain-containing protein</fullName>
    </recommendedName>
</protein>
<feature type="domain" description="Cyclic nucleotide-binding" evidence="2">
    <location>
        <begin position="170"/>
        <end position="220"/>
    </location>
</feature>
<dbReference type="CDD" id="cd00038">
    <property type="entry name" value="CAP_ED"/>
    <property type="match status" value="2"/>
</dbReference>
<evidence type="ECO:0000259" key="2">
    <source>
        <dbReference type="PROSITE" id="PS50042"/>
    </source>
</evidence>
<feature type="compositionally biased region" description="Polar residues" evidence="1">
    <location>
        <begin position="364"/>
        <end position="377"/>
    </location>
</feature>